<evidence type="ECO:0000313" key="3">
    <source>
        <dbReference type="Proteomes" id="UP000006052"/>
    </source>
</evidence>
<dbReference type="HOGENOM" id="CLU_485450_0_0_10"/>
<gene>
    <name evidence="2" type="ordered locus">Alfi_2697</name>
</gene>
<dbReference type="KEGG" id="afd:Alfi_2697"/>
<proteinExistence type="predicted"/>
<organism evidence="2 3">
    <name type="scientific">Alistipes finegoldii (strain DSM 17242 / JCM 16770 / CCUG 46020 / CIP 107999 / KCTC 15236 / AHN 2437)</name>
    <dbReference type="NCBI Taxonomy" id="679935"/>
    <lineage>
        <taxon>Bacteria</taxon>
        <taxon>Pseudomonadati</taxon>
        <taxon>Bacteroidota</taxon>
        <taxon>Bacteroidia</taxon>
        <taxon>Bacteroidales</taxon>
        <taxon>Rikenellaceae</taxon>
        <taxon>Alistipes</taxon>
    </lineage>
</organism>
<dbReference type="RefSeq" id="WP_014776170.1">
    <property type="nucleotide sequence ID" value="NC_018011.1"/>
</dbReference>
<dbReference type="eggNOG" id="ENOG5030W38">
    <property type="taxonomic scope" value="Bacteria"/>
</dbReference>
<dbReference type="AlphaFoldDB" id="I3YPN9"/>
<evidence type="ECO:0000256" key="1">
    <source>
        <dbReference type="SAM" id="SignalP"/>
    </source>
</evidence>
<dbReference type="Proteomes" id="UP000006052">
    <property type="component" value="Chromosome"/>
</dbReference>
<feature type="signal peptide" evidence="1">
    <location>
        <begin position="1"/>
        <end position="17"/>
    </location>
</feature>
<accession>I3YPN9</accession>
<name>I3YPN9_ALIFI</name>
<sequence>MKKLLFLLMIIGFYACSEDLTDNVLPNQDKAANKQEIMTRSAMLANESVEPTVKLGNKLENPYSVRNMKAAVRALKATGNIEIEVPESSIHPTHLYIEFSPESKEQLDILKADTTIEFYSYPLDYELIGTGVFDTAGALEDTQVESLYASWPYGKTLPSNVPYSILEELYIPDENLDDEPITRPGMVSSNFIEALVDKSLELTGNIDTEPETRASRYYPQGYIKAWDDIAQDYVPIGGVKVRARRWFTTRVGYTDRNGHYLCRGDGFERPANYSICWESNYWDIRDGSIVQAFYNGPKQRGYWNLNIGGGKSLRYATLTRALYHHFFGPYLFDKILTLRKIKICYRHKKGDERGHFKTQALRGIQPDIVIYGEDAGGWRPTYGILETAFHELGHCAFFYRVNGRNAYKGYVDTIRESWSNLIGWAVTENEYTLRGYAHEVHKYETFFQPPMYHMLFEVPDEYNFQSWSKYSINTDYGREYTPIFIDIYDGSNQRVYYQKYRPNTDAMIYVNDNIYLNDIDKLQQVLYKSKTIPQLKEALKEYKGQYGITDKSLDDLFEFYL</sequence>
<protein>
    <submittedName>
        <fullName evidence="2">Uncharacterized protein</fullName>
    </submittedName>
</protein>
<dbReference type="PROSITE" id="PS51257">
    <property type="entry name" value="PROKAR_LIPOPROTEIN"/>
    <property type="match status" value="1"/>
</dbReference>
<reference evidence="3" key="1">
    <citation type="journal article" date="2013" name="Stand. Genomic Sci.">
        <title>Complete genome sequence of the bile-resistant pigment-producing anaerobe Alistipes finegoldii type strain (AHN2437(T)).</title>
        <authorList>
            <person name="Mavromatis K."/>
            <person name="Stackebrandt E."/>
            <person name="Munk C."/>
            <person name="Lapidus A."/>
            <person name="Nolan M."/>
            <person name="Lucas S."/>
            <person name="Hammon N."/>
            <person name="Deshpande S."/>
            <person name="Cheng J.F."/>
            <person name="Tapia R."/>
            <person name="Goodwin L.A."/>
            <person name="Pitluck S."/>
            <person name="Liolios K."/>
            <person name="Pagani I."/>
            <person name="Ivanova N."/>
            <person name="Mikhailova N."/>
            <person name="Huntemann M."/>
            <person name="Pati A."/>
            <person name="Chen A."/>
            <person name="Palaniappan K."/>
            <person name="Land M."/>
            <person name="Hauser L."/>
            <person name="Rohde M."/>
            <person name="Gronow S."/>
            <person name="Goker M."/>
            <person name="Detter J.C."/>
            <person name="Bristow J."/>
            <person name="Eisen J.A."/>
            <person name="Markowitz V."/>
            <person name="Hugenholtz P."/>
            <person name="Kyrpides N.C."/>
            <person name="Klenk H.P."/>
            <person name="Woyke T."/>
        </authorList>
    </citation>
    <scope>NUCLEOTIDE SEQUENCE</scope>
    <source>
        <strain evidence="3">DSM 17242 / JCM 16770 / AHN 2437 / CCUG 46020 / CIP 107999</strain>
    </source>
</reference>
<evidence type="ECO:0000313" key="2">
    <source>
        <dbReference type="EMBL" id="AFL78957.1"/>
    </source>
</evidence>
<feature type="chain" id="PRO_5003682689" evidence="1">
    <location>
        <begin position="18"/>
        <end position="561"/>
    </location>
</feature>
<keyword evidence="1" id="KW-0732">Signal</keyword>
<dbReference type="EMBL" id="CP003274">
    <property type="protein sequence ID" value="AFL78957.1"/>
    <property type="molecule type" value="Genomic_DNA"/>
</dbReference>
<dbReference type="PATRIC" id="fig|679935.3.peg.2615"/>
<dbReference type="STRING" id="679935.Alfi_2697"/>